<feature type="region of interest" description="Disordered" evidence="2">
    <location>
        <begin position="1"/>
        <end position="113"/>
    </location>
</feature>
<name>L1K0W4_GUITC</name>
<proteinExistence type="predicted"/>
<feature type="compositionally biased region" description="Basic and acidic residues" evidence="2">
    <location>
        <begin position="38"/>
        <end position="47"/>
    </location>
</feature>
<dbReference type="STRING" id="905079.L1K0W4"/>
<keyword evidence="1" id="KW-0175">Coiled coil</keyword>
<dbReference type="OrthoDB" id="102442at2759"/>
<evidence type="ECO:0000256" key="1">
    <source>
        <dbReference type="SAM" id="Coils"/>
    </source>
</evidence>
<feature type="compositionally biased region" description="Low complexity" evidence="2">
    <location>
        <begin position="73"/>
        <end position="105"/>
    </location>
</feature>
<organism evidence="3">
    <name type="scientific">Guillardia theta (strain CCMP2712)</name>
    <name type="common">Cryptophyte</name>
    <dbReference type="NCBI Taxonomy" id="905079"/>
    <lineage>
        <taxon>Eukaryota</taxon>
        <taxon>Cryptophyceae</taxon>
        <taxon>Pyrenomonadales</taxon>
        <taxon>Geminigeraceae</taxon>
        <taxon>Guillardia</taxon>
    </lineage>
</organism>
<dbReference type="RefSeq" id="XP_005841075.1">
    <property type="nucleotide sequence ID" value="XM_005841018.1"/>
</dbReference>
<dbReference type="HOGENOM" id="CLU_452336_0_0_1"/>
<dbReference type="PaxDb" id="55529-EKX54095"/>
<evidence type="ECO:0000313" key="5">
    <source>
        <dbReference type="Proteomes" id="UP000011087"/>
    </source>
</evidence>
<dbReference type="Proteomes" id="UP000011087">
    <property type="component" value="Unassembled WGS sequence"/>
</dbReference>
<dbReference type="KEGG" id="gtt:GUITHDRAFT_132497"/>
<gene>
    <name evidence="3" type="ORF">GUITHDRAFT_132497</name>
</gene>
<evidence type="ECO:0000313" key="4">
    <source>
        <dbReference type="EnsemblProtists" id="EKX54095"/>
    </source>
</evidence>
<evidence type="ECO:0000256" key="2">
    <source>
        <dbReference type="SAM" id="MobiDB-lite"/>
    </source>
</evidence>
<accession>L1K0W4</accession>
<keyword evidence="5" id="KW-1185">Reference proteome</keyword>
<feature type="coiled-coil region" evidence="1">
    <location>
        <begin position="405"/>
        <end position="453"/>
    </location>
</feature>
<dbReference type="EMBL" id="JH992968">
    <property type="protein sequence ID" value="EKX54095.1"/>
    <property type="molecule type" value="Genomic_DNA"/>
</dbReference>
<evidence type="ECO:0000313" key="3">
    <source>
        <dbReference type="EMBL" id="EKX54095.1"/>
    </source>
</evidence>
<feature type="coiled-coil region" evidence="1">
    <location>
        <begin position="493"/>
        <end position="583"/>
    </location>
</feature>
<reference evidence="5" key="2">
    <citation type="submission" date="2012-11" db="EMBL/GenBank/DDBJ databases">
        <authorList>
            <person name="Kuo A."/>
            <person name="Curtis B.A."/>
            <person name="Tanifuji G."/>
            <person name="Burki F."/>
            <person name="Gruber A."/>
            <person name="Irimia M."/>
            <person name="Maruyama S."/>
            <person name="Arias M.C."/>
            <person name="Ball S.G."/>
            <person name="Gile G.H."/>
            <person name="Hirakawa Y."/>
            <person name="Hopkins J.F."/>
            <person name="Rensing S.A."/>
            <person name="Schmutz J."/>
            <person name="Symeonidi A."/>
            <person name="Elias M."/>
            <person name="Eveleigh R.J."/>
            <person name="Herman E.K."/>
            <person name="Klute M.J."/>
            <person name="Nakayama T."/>
            <person name="Obornik M."/>
            <person name="Reyes-Prieto A."/>
            <person name="Armbrust E.V."/>
            <person name="Aves S.J."/>
            <person name="Beiko R.G."/>
            <person name="Coutinho P."/>
            <person name="Dacks J.B."/>
            <person name="Durnford D.G."/>
            <person name="Fast N.M."/>
            <person name="Green B.R."/>
            <person name="Grisdale C."/>
            <person name="Hempe F."/>
            <person name="Henrissat B."/>
            <person name="Hoppner M.P."/>
            <person name="Ishida K.-I."/>
            <person name="Kim E."/>
            <person name="Koreny L."/>
            <person name="Kroth P.G."/>
            <person name="Liu Y."/>
            <person name="Malik S.-B."/>
            <person name="Maier U.G."/>
            <person name="McRose D."/>
            <person name="Mock T."/>
            <person name="Neilson J.A."/>
            <person name="Onodera N.T."/>
            <person name="Poole A.M."/>
            <person name="Pritham E.J."/>
            <person name="Richards T.A."/>
            <person name="Rocap G."/>
            <person name="Roy S.W."/>
            <person name="Sarai C."/>
            <person name="Schaack S."/>
            <person name="Shirato S."/>
            <person name="Slamovits C.H."/>
            <person name="Spencer D.F."/>
            <person name="Suzuki S."/>
            <person name="Worden A.Z."/>
            <person name="Zauner S."/>
            <person name="Barry K."/>
            <person name="Bell C."/>
            <person name="Bharti A.K."/>
            <person name="Crow J.A."/>
            <person name="Grimwood J."/>
            <person name="Kramer R."/>
            <person name="Lindquist E."/>
            <person name="Lucas S."/>
            <person name="Salamov A."/>
            <person name="McFadden G.I."/>
            <person name="Lane C.E."/>
            <person name="Keeling P.J."/>
            <person name="Gray M.W."/>
            <person name="Grigoriev I.V."/>
            <person name="Archibald J.M."/>
        </authorList>
    </citation>
    <scope>NUCLEOTIDE SEQUENCE</scope>
    <source>
        <strain evidence="5">CCMP2712</strain>
    </source>
</reference>
<protein>
    <submittedName>
        <fullName evidence="3 4">Uncharacterized protein</fullName>
    </submittedName>
</protein>
<sequence>MAGREVLKRMKKGATPKSRSKVETSTRIRTGKVVSPKTSEDSLHDMSSRTPKSRSSNTVRISARTPTVATVGRTRSPRSSSSLSQRNAGMSPISSSASPLFSPKSPHSRSNDSTLLQLQLENELLMTRAEAAERRSELLSTEVDRLNDCMLQTQRACEEAQVQVEQLRKQEAEARNELDNLDREYRDCAYHLKSLTEKNADLIKALQEESRTRAKIEAASKRLAAENETLRSRADKLNIEVARESTERKSSTSIVKDLQKETERLREELNSVRIDHKLLLEKKASGELQLQERIQSLDSQSRSYQDELAACKQRLAAIEHEGIEKDRANRELKTMLHEQGEKLKAVQDQVTINNDYTEKLEEEVKKKQERLSTAAERQNEKRLQLKIKHLEELGQSGENHVKEVVKRMDNEISQLRSELGKEQAESSRLTERLIHFERKAEDADRVIAELEKEVAAVWDAKERGSKSLLSNQDALLALQQEVLKENRSIMFELRTLEERNASLLKMLGGEEERATESEKQIDVIRRENSELSSTLSLKEKEISDMSRTLTEAQGELAKVSMRMQAEANEAARLKTEVEALQYKVVRGSFLLCPRPSHPRTSVTP</sequence>
<dbReference type="AlphaFoldDB" id="L1K0W4"/>
<reference evidence="3 5" key="1">
    <citation type="journal article" date="2012" name="Nature">
        <title>Algal genomes reveal evolutionary mosaicism and the fate of nucleomorphs.</title>
        <authorList>
            <consortium name="DOE Joint Genome Institute"/>
            <person name="Curtis B.A."/>
            <person name="Tanifuji G."/>
            <person name="Burki F."/>
            <person name="Gruber A."/>
            <person name="Irimia M."/>
            <person name="Maruyama S."/>
            <person name="Arias M.C."/>
            <person name="Ball S.G."/>
            <person name="Gile G.H."/>
            <person name="Hirakawa Y."/>
            <person name="Hopkins J.F."/>
            <person name="Kuo A."/>
            <person name="Rensing S.A."/>
            <person name="Schmutz J."/>
            <person name="Symeonidi A."/>
            <person name="Elias M."/>
            <person name="Eveleigh R.J."/>
            <person name="Herman E.K."/>
            <person name="Klute M.J."/>
            <person name="Nakayama T."/>
            <person name="Obornik M."/>
            <person name="Reyes-Prieto A."/>
            <person name="Armbrust E.V."/>
            <person name="Aves S.J."/>
            <person name="Beiko R.G."/>
            <person name="Coutinho P."/>
            <person name="Dacks J.B."/>
            <person name="Durnford D.G."/>
            <person name="Fast N.M."/>
            <person name="Green B.R."/>
            <person name="Grisdale C.J."/>
            <person name="Hempel F."/>
            <person name="Henrissat B."/>
            <person name="Hoppner M.P."/>
            <person name="Ishida K."/>
            <person name="Kim E."/>
            <person name="Koreny L."/>
            <person name="Kroth P.G."/>
            <person name="Liu Y."/>
            <person name="Malik S.B."/>
            <person name="Maier U.G."/>
            <person name="McRose D."/>
            <person name="Mock T."/>
            <person name="Neilson J.A."/>
            <person name="Onodera N.T."/>
            <person name="Poole A.M."/>
            <person name="Pritham E.J."/>
            <person name="Richards T.A."/>
            <person name="Rocap G."/>
            <person name="Roy S.W."/>
            <person name="Sarai C."/>
            <person name="Schaack S."/>
            <person name="Shirato S."/>
            <person name="Slamovits C.H."/>
            <person name="Spencer D.F."/>
            <person name="Suzuki S."/>
            <person name="Worden A.Z."/>
            <person name="Zauner S."/>
            <person name="Barry K."/>
            <person name="Bell C."/>
            <person name="Bharti A.K."/>
            <person name="Crow J.A."/>
            <person name="Grimwood J."/>
            <person name="Kramer R."/>
            <person name="Lindquist E."/>
            <person name="Lucas S."/>
            <person name="Salamov A."/>
            <person name="McFadden G.I."/>
            <person name="Lane C.E."/>
            <person name="Keeling P.J."/>
            <person name="Gray M.W."/>
            <person name="Grigoriev I.V."/>
            <person name="Archibald J.M."/>
        </authorList>
    </citation>
    <scope>NUCLEOTIDE SEQUENCE</scope>
    <source>
        <strain evidence="3 5">CCMP2712</strain>
    </source>
</reference>
<dbReference type="GeneID" id="17310871"/>
<feature type="compositionally biased region" description="Polar residues" evidence="2">
    <location>
        <begin position="48"/>
        <end position="68"/>
    </location>
</feature>
<dbReference type="OMA" id="MRSEHEN"/>
<dbReference type="EnsemblProtists" id="EKX54095">
    <property type="protein sequence ID" value="EKX54095"/>
    <property type="gene ID" value="GUITHDRAFT_132497"/>
</dbReference>
<reference evidence="4" key="3">
    <citation type="submission" date="2015-06" db="UniProtKB">
        <authorList>
            <consortium name="EnsemblProtists"/>
        </authorList>
    </citation>
    <scope>IDENTIFICATION</scope>
</reference>
<feature type="coiled-coil region" evidence="1">
    <location>
        <begin position="115"/>
        <end position="381"/>
    </location>
</feature>